<evidence type="ECO:0000313" key="3">
    <source>
        <dbReference type="Proteomes" id="UP000238916"/>
    </source>
</evidence>
<dbReference type="EMBL" id="OMOF01000956">
    <property type="protein sequence ID" value="SPF56967.1"/>
    <property type="molecule type" value="Genomic_DNA"/>
</dbReference>
<evidence type="ECO:0000256" key="1">
    <source>
        <dbReference type="SAM" id="Phobius"/>
    </source>
</evidence>
<sequence>MWRRFVSDLGVELHWLKRDIIRRWRLDTFTGVMGILTLVSGLLLFVVLGDGIAHIFRSFVPLVSGSRVGDVYWQSIGFGIKISFIFLIFSGSLVIFLLLKFSERR</sequence>
<feature type="transmembrane region" description="Helical" evidence="1">
    <location>
        <begin position="32"/>
        <end position="56"/>
    </location>
</feature>
<proteinExistence type="predicted"/>
<dbReference type="OrthoDB" id="1799358at2"/>
<organism evidence="2 3">
    <name type="scientific">Candidatus Desulfosporosinus infrequens</name>
    <dbReference type="NCBI Taxonomy" id="2043169"/>
    <lineage>
        <taxon>Bacteria</taxon>
        <taxon>Bacillati</taxon>
        <taxon>Bacillota</taxon>
        <taxon>Clostridia</taxon>
        <taxon>Eubacteriales</taxon>
        <taxon>Desulfitobacteriaceae</taxon>
        <taxon>Desulfosporosinus</taxon>
    </lineage>
</organism>
<accession>A0A2U3LYE2</accession>
<keyword evidence="1" id="KW-1133">Transmembrane helix</keyword>
<feature type="transmembrane region" description="Helical" evidence="1">
    <location>
        <begin position="76"/>
        <end position="99"/>
    </location>
</feature>
<gene>
    <name evidence="2" type="ORF">SBF1_960003</name>
</gene>
<protein>
    <submittedName>
        <fullName evidence="2">Uncharacterized protein</fullName>
    </submittedName>
</protein>
<keyword evidence="1" id="KW-0812">Transmembrane</keyword>
<reference evidence="3" key="1">
    <citation type="submission" date="2018-02" db="EMBL/GenBank/DDBJ databases">
        <authorList>
            <person name="Hausmann B."/>
        </authorList>
    </citation>
    <scope>NUCLEOTIDE SEQUENCE [LARGE SCALE GENOMIC DNA]</scope>
    <source>
        <strain evidence="3">Peat soil MAG SbF1</strain>
    </source>
</reference>
<dbReference type="AlphaFoldDB" id="A0A2U3LYE2"/>
<keyword evidence="1" id="KW-0472">Membrane</keyword>
<name>A0A2U3LYE2_9FIRM</name>
<evidence type="ECO:0000313" key="2">
    <source>
        <dbReference type="EMBL" id="SPF56967.1"/>
    </source>
</evidence>
<dbReference type="Proteomes" id="UP000238916">
    <property type="component" value="Unassembled WGS sequence"/>
</dbReference>